<dbReference type="PANTHER" id="PTHR10161:SF14">
    <property type="entry name" value="TARTRATE-RESISTANT ACID PHOSPHATASE TYPE 5"/>
    <property type="match status" value="1"/>
</dbReference>
<dbReference type="InterPro" id="IPR024927">
    <property type="entry name" value="Acid_PPase"/>
</dbReference>
<organism evidence="9 10">
    <name type="scientific">Mytilus coruscus</name>
    <name type="common">Sea mussel</name>
    <dbReference type="NCBI Taxonomy" id="42192"/>
    <lineage>
        <taxon>Eukaryota</taxon>
        <taxon>Metazoa</taxon>
        <taxon>Spiralia</taxon>
        <taxon>Lophotrochozoa</taxon>
        <taxon>Mollusca</taxon>
        <taxon>Bivalvia</taxon>
        <taxon>Autobranchia</taxon>
        <taxon>Pteriomorphia</taxon>
        <taxon>Mytilida</taxon>
        <taxon>Mytiloidea</taxon>
        <taxon>Mytilidae</taxon>
        <taxon>Mytilinae</taxon>
        <taxon>Mytilus</taxon>
    </lineage>
</organism>
<dbReference type="InterPro" id="IPR051558">
    <property type="entry name" value="Metallophosphoesterase_PAP"/>
</dbReference>
<dbReference type="SUPFAM" id="SSF56300">
    <property type="entry name" value="Metallo-dependent phosphatases"/>
    <property type="match status" value="2"/>
</dbReference>
<protein>
    <recommendedName>
        <fullName evidence="3">Tartrate-resistant acid phosphatase type 5</fullName>
        <ecNumber evidence="2">3.1.3.2</ecNumber>
    </recommendedName>
    <alternativeName>
        <fullName evidence="7">Tartrate-resistant acid ATPase</fullName>
    </alternativeName>
    <alternativeName>
        <fullName evidence="6">Type 5 acid phosphatase</fullName>
    </alternativeName>
</protein>
<evidence type="ECO:0000256" key="5">
    <source>
        <dbReference type="ARBA" id="ARBA00022801"/>
    </source>
</evidence>
<dbReference type="GO" id="GO:0045453">
    <property type="term" value="P:bone resorption"/>
    <property type="evidence" value="ECO:0007669"/>
    <property type="project" value="TreeGrafter"/>
</dbReference>
<evidence type="ECO:0000313" key="9">
    <source>
        <dbReference type="EMBL" id="CAC5401100.1"/>
    </source>
</evidence>
<comment type="catalytic activity">
    <reaction evidence="1">
        <text>a phosphate monoester + H2O = an alcohol + phosphate</text>
        <dbReference type="Rhea" id="RHEA:15017"/>
        <dbReference type="ChEBI" id="CHEBI:15377"/>
        <dbReference type="ChEBI" id="CHEBI:30879"/>
        <dbReference type="ChEBI" id="CHEBI:43474"/>
        <dbReference type="ChEBI" id="CHEBI:67140"/>
        <dbReference type="EC" id="3.1.3.2"/>
    </reaction>
</comment>
<dbReference type="PANTHER" id="PTHR10161">
    <property type="entry name" value="TARTRATE-RESISTANT ACID PHOSPHATASE TYPE 5"/>
    <property type="match status" value="1"/>
</dbReference>
<evidence type="ECO:0000256" key="7">
    <source>
        <dbReference type="ARBA" id="ARBA00031589"/>
    </source>
</evidence>
<dbReference type="InterPro" id="IPR029052">
    <property type="entry name" value="Metallo-depent_PP-like"/>
</dbReference>
<dbReference type="Pfam" id="PF00149">
    <property type="entry name" value="Metallophos"/>
    <property type="match status" value="1"/>
</dbReference>
<evidence type="ECO:0000256" key="6">
    <source>
        <dbReference type="ARBA" id="ARBA00029999"/>
    </source>
</evidence>
<reference evidence="9 10" key="1">
    <citation type="submission" date="2020-06" db="EMBL/GenBank/DDBJ databases">
        <authorList>
            <person name="Li R."/>
            <person name="Bekaert M."/>
        </authorList>
    </citation>
    <scope>NUCLEOTIDE SEQUENCE [LARGE SCALE GENOMIC DNA]</scope>
    <source>
        <strain evidence="10">wild</strain>
    </source>
</reference>
<dbReference type="GO" id="GO:0003993">
    <property type="term" value="F:acid phosphatase activity"/>
    <property type="evidence" value="ECO:0007669"/>
    <property type="project" value="UniProtKB-EC"/>
</dbReference>
<evidence type="ECO:0000259" key="8">
    <source>
        <dbReference type="Pfam" id="PF00149"/>
    </source>
</evidence>
<dbReference type="Proteomes" id="UP000507470">
    <property type="component" value="Unassembled WGS sequence"/>
</dbReference>
<keyword evidence="10" id="KW-1185">Reference proteome</keyword>
<dbReference type="AlphaFoldDB" id="A0A6J8D1S6"/>
<evidence type="ECO:0000313" key="10">
    <source>
        <dbReference type="Proteomes" id="UP000507470"/>
    </source>
</evidence>
<accession>A0A6J8D1S6</accession>
<dbReference type="EC" id="3.1.3.2" evidence="2"/>
<feature type="domain" description="Calcineurin-like phosphoesterase" evidence="8">
    <location>
        <begin position="14"/>
        <end position="171"/>
    </location>
</feature>
<dbReference type="OrthoDB" id="411211at2759"/>
<dbReference type="CDD" id="cd07378">
    <property type="entry name" value="MPP_ACP5"/>
    <property type="match status" value="1"/>
</dbReference>
<keyword evidence="4" id="KW-0732">Signal</keyword>
<evidence type="ECO:0000256" key="4">
    <source>
        <dbReference type="ARBA" id="ARBA00022729"/>
    </source>
</evidence>
<evidence type="ECO:0000256" key="3">
    <source>
        <dbReference type="ARBA" id="ARBA00015822"/>
    </source>
</evidence>
<dbReference type="Gene3D" id="3.60.21.10">
    <property type="match status" value="4"/>
</dbReference>
<dbReference type="EMBL" id="CACVKT020006390">
    <property type="protein sequence ID" value="CAC5401100.1"/>
    <property type="molecule type" value="Genomic_DNA"/>
</dbReference>
<proteinExistence type="predicted"/>
<dbReference type="InterPro" id="IPR004843">
    <property type="entry name" value="Calcineurin-like_PHP"/>
</dbReference>
<evidence type="ECO:0000256" key="1">
    <source>
        <dbReference type="ARBA" id="ARBA00000032"/>
    </source>
</evidence>
<evidence type="ECO:0000256" key="2">
    <source>
        <dbReference type="ARBA" id="ARBA00012646"/>
    </source>
</evidence>
<keyword evidence="5 9" id="KW-0378">Hydrolase</keyword>
<name>A0A6J8D1S6_MYTCO</name>
<sequence length="409" mass="45852">MGALTSTYGTQFNLALGDNFYFDGVKTVSDARFKETFDKVFTDPSLQKTPFYLVAGNHDHNGNVSAQIAYSKVEDRWNFPDYYYKLNFPIPGSQMSVDIIMIDTILLCGNSDHDFLGKQPKGPANQKVADDQLTWIEKQIQTSNASYLLVAGHYPVYSIAEHGPTDCLINILSVPLTFWLLDTTHASYLLVAGHYPVYSIAEHGPTDCLINILSVPLTFWLLDTVLAEAWNTYKYPFSASYLLVAGHYPVYSIAEHGPTDCLINILSCLLGCWTFSIVAGHYLLVAGHYPVYSIAEHGPTDCLIDKLLPTLQKYKITAYLSGHDHNLQHLLVTRPGLKMNFFVSGGANFADKSNKHKNKVPDKSSKFFWAEESQHGGFAYVEALTTNMTWTFVNGESKNLYQYVLYPRS</sequence>
<gene>
    <name evidence="9" type="ORF">MCOR_35216</name>
</gene>